<reference evidence="1" key="1">
    <citation type="submission" date="2019-10" db="EMBL/GenBank/DDBJ databases">
        <authorList>
            <person name="Soares A.E.R."/>
            <person name="Aleixo A."/>
            <person name="Schneider P."/>
            <person name="Miyaki C.Y."/>
            <person name="Schneider M.P."/>
            <person name="Mello C."/>
            <person name="Vasconcelos A.T.R."/>
        </authorList>
    </citation>
    <scope>NUCLEOTIDE SEQUENCE</scope>
    <source>
        <tissue evidence="1">Muscle</tissue>
    </source>
</reference>
<comment type="caution">
    <text evidence="1">The sequence shown here is derived from an EMBL/GenBank/DDBJ whole genome shotgun (WGS) entry which is preliminary data.</text>
</comment>
<evidence type="ECO:0000313" key="2">
    <source>
        <dbReference type="Proteomes" id="UP001145742"/>
    </source>
</evidence>
<name>A0ABQ9DBF2_9PASS</name>
<proteinExistence type="predicted"/>
<organism evidence="1 2">
    <name type="scientific">Willisornis vidua</name>
    <name type="common">Xingu scale-backed antbird</name>
    <dbReference type="NCBI Taxonomy" id="1566151"/>
    <lineage>
        <taxon>Eukaryota</taxon>
        <taxon>Metazoa</taxon>
        <taxon>Chordata</taxon>
        <taxon>Craniata</taxon>
        <taxon>Vertebrata</taxon>
        <taxon>Euteleostomi</taxon>
        <taxon>Archelosauria</taxon>
        <taxon>Archosauria</taxon>
        <taxon>Dinosauria</taxon>
        <taxon>Saurischia</taxon>
        <taxon>Theropoda</taxon>
        <taxon>Coelurosauria</taxon>
        <taxon>Aves</taxon>
        <taxon>Neognathae</taxon>
        <taxon>Neoaves</taxon>
        <taxon>Telluraves</taxon>
        <taxon>Australaves</taxon>
        <taxon>Passeriformes</taxon>
        <taxon>Thamnophilidae</taxon>
        <taxon>Willisornis</taxon>
    </lineage>
</organism>
<sequence>MVSSKWKKQYVDGCGTWIQDEGIKCTLSRFTDDTKLSGAIDTPKGLDVMNRDLDKLKKCGNGNLMRFNKSKGKVLHLCWGDSLY</sequence>
<gene>
    <name evidence="1" type="ORF">WISP_78107</name>
</gene>
<dbReference type="EMBL" id="WHWB01033944">
    <property type="protein sequence ID" value="KAJ7415476.1"/>
    <property type="molecule type" value="Genomic_DNA"/>
</dbReference>
<protein>
    <submittedName>
        <fullName evidence="1">Rna-directed dna polymerase from mobile element jockey-like</fullName>
    </submittedName>
</protein>
<dbReference type="Proteomes" id="UP001145742">
    <property type="component" value="Unassembled WGS sequence"/>
</dbReference>
<accession>A0ABQ9DBF2</accession>
<evidence type="ECO:0000313" key="1">
    <source>
        <dbReference type="EMBL" id="KAJ7415476.1"/>
    </source>
</evidence>
<keyword evidence="2" id="KW-1185">Reference proteome</keyword>